<dbReference type="InterPro" id="IPR006162">
    <property type="entry name" value="Ppantetheine_attach_site"/>
</dbReference>
<dbReference type="InterPro" id="IPR010080">
    <property type="entry name" value="Thioester_reductase-like_dom"/>
</dbReference>
<dbReference type="PANTHER" id="PTHR45527">
    <property type="entry name" value="NONRIBOSOMAL PEPTIDE SYNTHETASE"/>
    <property type="match status" value="1"/>
</dbReference>
<dbReference type="GO" id="GO:0009403">
    <property type="term" value="P:toxin biosynthetic process"/>
    <property type="evidence" value="ECO:0007669"/>
    <property type="project" value="UniProtKB-ARBA"/>
</dbReference>
<dbReference type="GO" id="GO:0016874">
    <property type="term" value="F:ligase activity"/>
    <property type="evidence" value="ECO:0007669"/>
    <property type="project" value="UniProtKB-KW"/>
</dbReference>
<dbReference type="InterPro" id="IPR025110">
    <property type="entry name" value="AMP-bd_C"/>
</dbReference>
<dbReference type="Gene3D" id="1.10.1200.10">
    <property type="entry name" value="ACP-like"/>
    <property type="match status" value="2"/>
</dbReference>
<dbReference type="InterPro" id="IPR020806">
    <property type="entry name" value="PKS_PP-bd"/>
</dbReference>
<dbReference type="Gene3D" id="2.30.38.10">
    <property type="entry name" value="Luciferase, Domain 3"/>
    <property type="match status" value="2"/>
</dbReference>
<reference evidence="9" key="1">
    <citation type="submission" date="2016-10" db="EMBL/GenBank/DDBJ databases">
        <authorList>
            <person name="Varghese N."/>
            <person name="Submissions S."/>
        </authorList>
    </citation>
    <scope>NUCLEOTIDE SEQUENCE [LARGE SCALE GENOMIC DNA]</scope>
    <source>
        <strain evidence="9">DSM 17724</strain>
    </source>
</reference>
<protein>
    <submittedName>
        <fullName evidence="8">Amino acid adenylation domain-containing protein/thioester reductase domain-containing protein</fullName>
    </submittedName>
</protein>
<dbReference type="GO" id="GO:0031177">
    <property type="term" value="F:phosphopantetheine binding"/>
    <property type="evidence" value="ECO:0007669"/>
    <property type="project" value="InterPro"/>
</dbReference>
<dbReference type="SUPFAM" id="SSF51735">
    <property type="entry name" value="NAD(P)-binding Rossmann-fold domains"/>
    <property type="match status" value="1"/>
</dbReference>
<dbReference type="RefSeq" id="WP_089791847.1">
    <property type="nucleotide sequence ID" value="NZ_FOIU01000001.1"/>
</dbReference>
<dbReference type="GO" id="GO:0043041">
    <property type="term" value="P:amino acid activation for nonribosomal peptide biosynthetic process"/>
    <property type="evidence" value="ECO:0007669"/>
    <property type="project" value="TreeGrafter"/>
</dbReference>
<dbReference type="Gene3D" id="3.40.50.720">
    <property type="entry name" value="NAD(P)-binding Rossmann-like Domain"/>
    <property type="match status" value="1"/>
</dbReference>
<dbReference type="InterPro" id="IPR029063">
    <property type="entry name" value="SAM-dependent_MTases_sf"/>
</dbReference>
<evidence type="ECO:0000259" key="7">
    <source>
        <dbReference type="PROSITE" id="PS50075"/>
    </source>
</evidence>
<feature type="domain" description="Carrier" evidence="7">
    <location>
        <begin position="1987"/>
        <end position="2062"/>
    </location>
</feature>
<keyword evidence="6" id="KW-0677">Repeat</keyword>
<dbReference type="CDD" id="cd19538">
    <property type="entry name" value="LCL_NRPS"/>
    <property type="match status" value="1"/>
</dbReference>
<dbReference type="PROSITE" id="PS00012">
    <property type="entry name" value="PHOSPHOPANTETHEINE"/>
    <property type="match status" value="1"/>
</dbReference>
<dbReference type="CDD" id="cd02440">
    <property type="entry name" value="AdoMet_MTases"/>
    <property type="match status" value="1"/>
</dbReference>
<keyword evidence="9" id="KW-1185">Reference proteome</keyword>
<keyword evidence="2" id="KW-0596">Phosphopantetheine</keyword>
<dbReference type="InterPro" id="IPR036291">
    <property type="entry name" value="NAD(P)-bd_dom_sf"/>
</dbReference>
<organism evidence="8 9">
    <name type="scientific">Chryseobacterium wanjuense</name>
    <dbReference type="NCBI Taxonomy" id="356305"/>
    <lineage>
        <taxon>Bacteria</taxon>
        <taxon>Pseudomonadati</taxon>
        <taxon>Bacteroidota</taxon>
        <taxon>Flavobacteriia</taxon>
        <taxon>Flavobacteriales</taxon>
        <taxon>Weeksellaceae</taxon>
        <taxon>Chryseobacterium group</taxon>
        <taxon>Chryseobacterium</taxon>
    </lineage>
</organism>
<dbReference type="Gene3D" id="3.40.50.980">
    <property type="match status" value="4"/>
</dbReference>
<dbReference type="InterPro" id="IPR036736">
    <property type="entry name" value="ACP-like_sf"/>
</dbReference>
<dbReference type="NCBIfam" id="NF003417">
    <property type="entry name" value="PRK04813.1"/>
    <property type="match status" value="3"/>
</dbReference>
<dbReference type="SMART" id="SM00823">
    <property type="entry name" value="PKS_PP"/>
    <property type="match status" value="2"/>
</dbReference>
<feature type="domain" description="Carrier" evidence="7">
    <location>
        <begin position="935"/>
        <end position="1010"/>
    </location>
</feature>
<dbReference type="STRING" id="356305.SAMN05421841_1926"/>
<dbReference type="GO" id="GO:0005737">
    <property type="term" value="C:cytoplasm"/>
    <property type="evidence" value="ECO:0007669"/>
    <property type="project" value="TreeGrafter"/>
</dbReference>
<dbReference type="InterPro" id="IPR045851">
    <property type="entry name" value="AMP-bd_C_sf"/>
</dbReference>
<dbReference type="SUPFAM" id="SSF56801">
    <property type="entry name" value="Acetyl-CoA synthetase-like"/>
    <property type="match status" value="2"/>
</dbReference>
<dbReference type="PROSITE" id="PS00455">
    <property type="entry name" value="AMP_BINDING"/>
    <property type="match status" value="2"/>
</dbReference>
<sequence length="2470" mass="278773">MKSLKKHFNEKTVVKQEFSQINTGKNLIFNFEKQVKKNPTAVAIIDGNTKISYLDLDILSNQLANQLQRKGVQDEEIIAILLPRSAQYIISVLAIIKTGAAYLPLHLSESESRLKHMITESACKLVISNRDDFDWKNRVEIVNAAEILHKENSIEEQYTISKDIHPSQLAYVMYTSGSTGTPKGVCITHYAIASFAADPLWNAENQSKVLFHSHVAFDASTFELWVPLLNGGTIVIAKEDSFNVDYLVKLIAKEKITSIFLTTMLFNLLAQEKGVHLCDVNQILFGGEQCSEDCIDKMRQKLPDTDIVHVYGPTETTTFFSAYLIPSDEILTTVPIGKPMDKMCAYILDNDFKPAREREIGELYISSAGLARGYLNQPGLTADKFLPDPFSLNGARMYRTGDLVYRNENGELVYIGRIDQQVKVRGFRVELGEIEKVLQSHPNVSQSSVIAQKSENGNQLLAYIVPDYSVEASSSQLKEEQILEWEKIYDEVYQDFDLTSENSEFVGWNSSFDGKPIALPHMHEWLNMTLKRIKKLNPEKVLEIGVGTGMLLKNLYEETEIYWGTDLSEKTIIKLNSFFEKEPVRSTQVKLFHQLADSIDTLPKQMFDTIIINSVCQYFPDVNYFVDVLNKAMDLLSPSGKIFIGDIRDLRLQRHFYTEIHLHNKKITAEAQLITAIERDMMMESELLISPDFFAVWSKTRSDIGSFETKLKDGIFINEMSQYRYDAVVYKKSGKEEKSLCCDKKILDWAHCDFQQVENIIKENKTDSLYIKGVPNERIAAVLRATDKLSNNENLEAIQDAYAQCVKTEPQLAEFQTLAEKNNYEMSVVHPQSGNCAFVDLVFIHKSLESLSYSKLYQNESLPGNLTTCANYPPISRKINQLLIQIKNHLQKKLPEYMWPSTIIPINKMPLTSRGKINKDSLLALSVYKNSGGRKANTYVEAIVCQLFGEVLGLSEISLDDHFFEMGGNSLSVIVLLNRFRDVLNIDIPIKIFFENPTPAMLIKKLDFNSEISFQLHKQQRPNDIPLSFSQQRLWFLFNLEGANETYNIPMAIKLSGKLSKKDLTNALNDVIERHESLRTIFYEKEGVPYQKILNDVCTDIEMMNVDKISLQSSINESSGYVFNLSEEIPIKAKLFCVDDNTHILLVIIHHIAFDGWSLAPFWRDLSIAYSASLNNQTPDWNALPVQYADYAIWQRNTFQTEMENNSTIDRQLNYWNKNLDNLPALVSLPCDYFRPAKPAYKGMRKTFVIPSKLHNDLVLLSNNQNVTLFMTLHAGLCCLLNRFNAGTDIVIGTPVAGRKGSGVRDLIGFFVNNLVLRIDTSGNPSFQNLLKKVKEQDLSAYAHQDIPFERLVQELKQSGTTSWHPLFQIVLAFQNQPQPQINFSGIDSGFELMENKSCRFDLVINLFAENQTEKDIEGFVEYNTDLFKAATIDHFIESYILLLKSIVENPEYKIDELDINSNGLKNLYKKQSVTCEEEHFASLFQNQVSLTPHAVALSHENAALTYKDLGSAVNTLARLLISKGIGPEQVVAVSIPRSLDWIIATLAILESGAAYMPIDSQFPEERINYMLEKSRVSLLLTTADLVPVFSFTDKEKLVLDDPETCKTLNSLSNSKIQPSELSAPLLVSSPAYVIYTSGSSGTPKPVVVTHSGISQIMDAQKRQFKLNESSRVLLFASQSFDGFFWELCSLLSGAHLVVANAEQLVAGKTLAETISKNKITHVTLPPAVLNLMDNEKMSDLKYIIISGEAPGGKLLSKWVHNRTIINGYGPTESTVCTTLSLPLLPNTIPDIGQPIVNTSVYVLDEFLQPVPPGVCGELYISGSGLARGYLDEPAMTAEKFLPNPFGNPGSRMYRTGDLARWTADHHLMFMGRADNQIKIRGFRVEPNEIETALETHPLVKKAAAKPGKDILGNNLLKAYVTILDDKQDPSTLSPEKLRAFLKKTIPTFMIPAVISIVDDIPLTTNGKINYQALIDNDTEKQSDKTLPSTTTENKLLILFCQLLDLTDIGIDDNFFELGGHSLLGAKLISEIHKEWSLELPIGMLFQYPSISELGKIIDTSFGGKNKIFQTPVSLLKNDAKRADSLFINENIPAYTIDREPECILLTGVTGFLGAFLLNSLLEKYSKAVIYCLVRESSLQKAKQRIVQNLSRYNLNHLLKNNRIKPLCGNLSLDSLGLSSEDFDEMANKLDCIYHCGAKISSVSSYEELKKNNIKGTYEIIRLASHLKIKPVHYISTLAVAFNNHDPEKILPEDKRLKANEIISNGYTQNKWVEEEMLLSIHKKGLPISIHRPGRISGSCKTGIGNPNDAFWQLVAAMLKIQAVPVFREEQNLYIDLIPVDYAANLIVHFSSDRNFSGKTTNLFHQVKFSLILETLRDMGYHLEKIDFQLWKDKLRHFASQNENLNSLQKALLLSDSLESIFKFSGVNYSTDRIKKEIQQNKIKLPKVERQLLTSYIKHFITTGFFPDPK</sequence>
<keyword evidence="3" id="KW-0597">Phosphoprotein</keyword>
<dbReference type="NCBIfam" id="TIGR01746">
    <property type="entry name" value="Thioester-redct"/>
    <property type="match status" value="1"/>
</dbReference>
<dbReference type="FunFam" id="3.40.50.980:FF:000001">
    <property type="entry name" value="Non-ribosomal peptide synthetase"/>
    <property type="match status" value="2"/>
</dbReference>
<evidence type="ECO:0000256" key="4">
    <source>
        <dbReference type="ARBA" id="ARBA00022598"/>
    </source>
</evidence>
<dbReference type="Proteomes" id="UP000199469">
    <property type="component" value="Unassembled WGS sequence"/>
</dbReference>
<dbReference type="Pfam" id="PF08242">
    <property type="entry name" value="Methyltransf_12"/>
    <property type="match status" value="1"/>
</dbReference>
<dbReference type="Gene3D" id="3.30.559.30">
    <property type="entry name" value="Nonribosomal peptide synthetase, condensation domain"/>
    <property type="match status" value="1"/>
</dbReference>
<dbReference type="Pfam" id="PF00668">
    <property type="entry name" value="Condensation"/>
    <property type="match status" value="1"/>
</dbReference>
<evidence type="ECO:0000313" key="8">
    <source>
        <dbReference type="EMBL" id="SEW26638.1"/>
    </source>
</evidence>
<dbReference type="EMBL" id="FOIU01000001">
    <property type="protein sequence ID" value="SEW26638.1"/>
    <property type="molecule type" value="Genomic_DNA"/>
</dbReference>
<evidence type="ECO:0000313" key="9">
    <source>
        <dbReference type="Proteomes" id="UP000199469"/>
    </source>
</evidence>
<dbReference type="Pfam" id="PF00501">
    <property type="entry name" value="AMP-binding"/>
    <property type="match status" value="2"/>
</dbReference>
<keyword evidence="5" id="KW-0808">Transferase</keyword>
<dbReference type="PANTHER" id="PTHR45527:SF1">
    <property type="entry name" value="FATTY ACID SYNTHASE"/>
    <property type="match status" value="1"/>
</dbReference>
<evidence type="ECO:0000256" key="3">
    <source>
        <dbReference type="ARBA" id="ARBA00022553"/>
    </source>
</evidence>
<dbReference type="SUPFAM" id="SSF47336">
    <property type="entry name" value="ACP-like"/>
    <property type="match status" value="2"/>
</dbReference>
<dbReference type="InterPro" id="IPR020845">
    <property type="entry name" value="AMP-binding_CS"/>
</dbReference>
<dbReference type="InterPro" id="IPR013217">
    <property type="entry name" value="Methyltransf_12"/>
</dbReference>
<dbReference type="Pfam" id="PF07993">
    <property type="entry name" value="NAD_binding_4"/>
    <property type="match status" value="1"/>
</dbReference>
<accession>A0A1I0QIC0</accession>
<dbReference type="FunFam" id="2.30.38.10:FF:000001">
    <property type="entry name" value="Non-ribosomal peptide synthetase PvdI"/>
    <property type="match status" value="1"/>
</dbReference>
<dbReference type="GO" id="GO:0016740">
    <property type="term" value="F:transferase activity"/>
    <property type="evidence" value="ECO:0007669"/>
    <property type="project" value="UniProtKB-KW"/>
</dbReference>
<dbReference type="InterPro" id="IPR023213">
    <property type="entry name" value="CAT-like_dom_sf"/>
</dbReference>
<dbReference type="SUPFAM" id="SSF52777">
    <property type="entry name" value="CoA-dependent acyltransferases"/>
    <property type="match status" value="2"/>
</dbReference>
<proteinExistence type="predicted"/>
<dbReference type="InterPro" id="IPR009081">
    <property type="entry name" value="PP-bd_ACP"/>
</dbReference>
<comment type="cofactor">
    <cofactor evidence="1">
        <name>pantetheine 4'-phosphate</name>
        <dbReference type="ChEBI" id="CHEBI:47942"/>
    </cofactor>
</comment>
<dbReference type="Gene3D" id="3.30.300.30">
    <property type="match status" value="3"/>
</dbReference>
<dbReference type="SUPFAM" id="SSF53335">
    <property type="entry name" value="S-adenosyl-L-methionine-dependent methyltransferases"/>
    <property type="match status" value="1"/>
</dbReference>
<dbReference type="InterPro" id="IPR013120">
    <property type="entry name" value="FAR_NAD-bd"/>
</dbReference>
<evidence type="ECO:0000256" key="2">
    <source>
        <dbReference type="ARBA" id="ARBA00022450"/>
    </source>
</evidence>
<dbReference type="InterPro" id="IPR010071">
    <property type="entry name" value="AA_adenyl_dom"/>
</dbReference>
<dbReference type="Pfam" id="PF13193">
    <property type="entry name" value="AMP-binding_C"/>
    <property type="match status" value="1"/>
</dbReference>
<evidence type="ECO:0000256" key="6">
    <source>
        <dbReference type="ARBA" id="ARBA00022737"/>
    </source>
</evidence>
<evidence type="ECO:0000256" key="5">
    <source>
        <dbReference type="ARBA" id="ARBA00022679"/>
    </source>
</evidence>
<keyword evidence="4" id="KW-0436">Ligase</keyword>
<gene>
    <name evidence="8" type="ORF">SAMN05421841_1926</name>
</gene>
<dbReference type="InterPro" id="IPR001242">
    <property type="entry name" value="Condensation_dom"/>
</dbReference>
<dbReference type="NCBIfam" id="TIGR01733">
    <property type="entry name" value="AA-adenyl-dom"/>
    <property type="match status" value="2"/>
</dbReference>
<dbReference type="Gene3D" id="3.40.50.150">
    <property type="entry name" value="Vaccinia Virus protein VP39"/>
    <property type="match status" value="1"/>
</dbReference>
<dbReference type="InterPro" id="IPR000873">
    <property type="entry name" value="AMP-dep_synth/lig_dom"/>
</dbReference>
<dbReference type="CDD" id="cd05235">
    <property type="entry name" value="SDR_e1"/>
    <property type="match status" value="1"/>
</dbReference>
<name>A0A1I0QIC0_9FLAO</name>
<dbReference type="Pfam" id="PF00550">
    <property type="entry name" value="PP-binding"/>
    <property type="match status" value="2"/>
</dbReference>
<dbReference type="Gene3D" id="3.30.559.10">
    <property type="entry name" value="Chloramphenicol acetyltransferase-like domain"/>
    <property type="match status" value="1"/>
</dbReference>
<dbReference type="PROSITE" id="PS50075">
    <property type="entry name" value="CARRIER"/>
    <property type="match status" value="2"/>
</dbReference>
<dbReference type="OrthoDB" id="9778690at2"/>
<evidence type="ECO:0000256" key="1">
    <source>
        <dbReference type="ARBA" id="ARBA00001957"/>
    </source>
</evidence>